<keyword evidence="1" id="KW-0805">Transcription regulation</keyword>
<dbReference type="PANTHER" id="PTHR43130">
    <property type="entry name" value="ARAC-FAMILY TRANSCRIPTIONAL REGULATOR"/>
    <property type="match status" value="1"/>
</dbReference>
<dbReference type="Gene3D" id="3.40.50.880">
    <property type="match status" value="1"/>
</dbReference>
<dbReference type="EMBL" id="CP051205">
    <property type="protein sequence ID" value="QJB32435.1"/>
    <property type="molecule type" value="Genomic_DNA"/>
</dbReference>
<dbReference type="GO" id="GO:0043565">
    <property type="term" value="F:sequence-specific DNA binding"/>
    <property type="evidence" value="ECO:0007669"/>
    <property type="project" value="InterPro"/>
</dbReference>
<dbReference type="SUPFAM" id="SSF52317">
    <property type="entry name" value="Class I glutamine amidotransferase-like"/>
    <property type="match status" value="1"/>
</dbReference>
<evidence type="ECO:0000313" key="7">
    <source>
        <dbReference type="Proteomes" id="UP000503144"/>
    </source>
</evidence>
<evidence type="ECO:0000256" key="1">
    <source>
        <dbReference type="ARBA" id="ARBA00023015"/>
    </source>
</evidence>
<organism evidence="4 6">
    <name type="scientific">Chitinophaga oryzae</name>
    <dbReference type="NCBI Taxonomy" id="2725414"/>
    <lineage>
        <taxon>Bacteria</taxon>
        <taxon>Pseudomonadati</taxon>
        <taxon>Bacteroidota</taxon>
        <taxon>Chitinophagia</taxon>
        <taxon>Chitinophagales</taxon>
        <taxon>Chitinophagaceae</taxon>
        <taxon>Chitinophaga</taxon>
    </lineage>
</organism>
<evidence type="ECO:0000313" key="4">
    <source>
        <dbReference type="EMBL" id="QJB32435.1"/>
    </source>
</evidence>
<evidence type="ECO:0000313" key="6">
    <source>
        <dbReference type="Proteomes" id="UP000502421"/>
    </source>
</evidence>
<proteinExistence type="predicted"/>
<dbReference type="CDD" id="cd03137">
    <property type="entry name" value="GATase1_AraC_1"/>
    <property type="match status" value="1"/>
</dbReference>
<dbReference type="PANTHER" id="PTHR43130:SF3">
    <property type="entry name" value="HTH-TYPE TRANSCRIPTIONAL REGULATOR RV1931C"/>
    <property type="match status" value="1"/>
</dbReference>
<dbReference type="InterPro" id="IPR029062">
    <property type="entry name" value="Class_I_gatase-like"/>
</dbReference>
<dbReference type="InterPro" id="IPR002818">
    <property type="entry name" value="DJ-1/PfpI"/>
</dbReference>
<reference evidence="4" key="2">
    <citation type="submission" date="2020-09" db="EMBL/GenBank/DDBJ databases">
        <authorList>
            <person name="Kittiwongwattana C."/>
        </authorList>
    </citation>
    <scope>NUCLEOTIDE SEQUENCE</scope>
    <source>
        <strain evidence="4">1310</strain>
    </source>
</reference>
<dbReference type="GO" id="GO:0003700">
    <property type="term" value="F:DNA-binding transcription factor activity"/>
    <property type="evidence" value="ECO:0007669"/>
    <property type="project" value="InterPro"/>
</dbReference>
<feature type="domain" description="HTH araC/xylS-type" evidence="3">
    <location>
        <begin position="217"/>
        <end position="301"/>
    </location>
</feature>
<protein>
    <submittedName>
        <fullName evidence="4">DJ-1/PfpI family protein</fullName>
    </submittedName>
</protein>
<dbReference type="Gene3D" id="1.10.10.60">
    <property type="entry name" value="Homeodomain-like"/>
    <property type="match status" value="1"/>
</dbReference>
<dbReference type="InterPro" id="IPR009057">
    <property type="entry name" value="Homeodomain-like_sf"/>
</dbReference>
<evidence type="ECO:0000313" key="5">
    <source>
        <dbReference type="EMBL" id="QJB38907.1"/>
    </source>
</evidence>
<dbReference type="Proteomes" id="UP000503144">
    <property type="component" value="Chromosome"/>
</dbReference>
<dbReference type="SUPFAM" id="SSF46689">
    <property type="entry name" value="Homeodomain-like"/>
    <property type="match status" value="1"/>
</dbReference>
<dbReference type="KEGG" id="coy:HF329_14310"/>
<dbReference type="PROSITE" id="PS01124">
    <property type="entry name" value="HTH_ARAC_FAMILY_2"/>
    <property type="match status" value="1"/>
</dbReference>
<sequence length="316" mass="34736">MIPNRVIFFLFDGVHLLDLAGAVTVFVEAICCGQPYDLRYVSPYPQPGSSSGLGFASVDPPSSVTVTKEDILIIAGMDLRRWDRADDALWIPWLQAAAASGATICSVCTAAFALAAAGLLDGQPCTTHWAQTTSLQQQFPRLKVVENRLFVKSGRIYTSAGIATGIDMALALIEERHGIAFASLLAKVLVVPMRRDGSSPQDSIFLQNRQHINHQIHAVQDYIIAHLHRKMTIEELAEQVFISPRNLTRLFKSATGITIGEYIQKLRKEKALLLLKSGQKMAWVAKECGFKSPNQLRRLIQSPKAIELARSVASLS</sequence>
<dbReference type="Pfam" id="PF12833">
    <property type="entry name" value="HTH_18"/>
    <property type="match status" value="1"/>
</dbReference>
<gene>
    <name evidence="5" type="ORF">HF324_13945</name>
    <name evidence="4" type="ORF">HF329_14310</name>
</gene>
<evidence type="ECO:0000256" key="2">
    <source>
        <dbReference type="ARBA" id="ARBA00023163"/>
    </source>
</evidence>
<reference evidence="6" key="1">
    <citation type="submission" date="2020-04" db="EMBL/GenBank/DDBJ databases">
        <authorList>
            <person name="Kittiwongwattana C."/>
        </authorList>
    </citation>
    <scope>NUCLEOTIDE SEQUENCE [LARGE SCALE GENOMIC DNA]</scope>
    <source>
        <strain evidence="5">1303</strain>
        <strain evidence="6">1310</strain>
    </source>
</reference>
<dbReference type="Pfam" id="PF01965">
    <property type="entry name" value="DJ-1_PfpI"/>
    <property type="match status" value="1"/>
</dbReference>
<dbReference type="EMBL" id="CP051204">
    <property type="protein sequence ID" value="QJB38907.1"/>
    <property type="molecule type" value="Genomic_DNA"/>
</dbReference>
<dbReference type="InterPro" id="IPR018060">
    <property type="entry name" value="HTH_AraC"/>
</dbReference>
<dbReference type="Proteomes" id="UP000502421">
    <property type="component" value="Chromosome"/>
</dbReference>
<evidence type="ECO:0000259" key="3">
    <source>
        <dbReference type="PROSITE" id="PS01124"/>
    </source>
</evidence>
<accession>A0AAE6ZG44</accession>
<dbReference type="SMART" id="SM00342">
    <property type="entry name" value="HTH_ARAC"/>
    <property type="match status" value="1"/>
</dbReference>
<dbReference type="RefSeq" id="WP_168804683.1">
    <property type="nucleotide sequence ID" value="NZ_CP051204.2"/>
</dbReference>
<dbReference type="AlphaFoldDB" id="A0AAE6ZG44"/>
<keyword evidence="2" id="KW-0804">Transcription</keyword>
<name>A0AAE6ZG44_9BACT</name>
<keyword evidence="7" id="KW-1185">Reference proteome</keyword>
<dbReference type="InterPro" id="IPR052158">
    <property type="entry name" value="INH-QAR"/>
</dbReference>